<keyword evidence="1" id="KW-0472">Membrane</keyword>
<dbReference type="EMBL" id="JAVYII010000011">
    <property type="protein sequence ID" value="MDT9595306.1"/>
    <property type="molecule type" value="Genomic_DNA"/>
</dbReference>
<protein>
    <submittedName>
        <fullName evidence="2">Uncharacterized protein</fullName>
    </submittedName>
</protein>
<feature type="transmembrane region" description="Helical" evidence="1">
    <location>
        <begin position="103"/>
        <end position="121"/>
    </location>
</feature>
<evidence type="ECO:0000313" key="3">
    <source>
        <dbReference type="Proteomes" id="UP001268542"/>
    </source>
</evidence>
<proteinExistence type="predicted"/>
<accession>A0ABU3Q1I1</accession>
<comment type="caution">
    <text evidence="2">The sequence shown here is derived from an EMBL/GenBank/DDBJ whole genome shotgun (WGS) entry which is preliminary data.</text>
</comment>
<evidence type="ECO:0000256" key="1">
    <source>
        <dbReference type="SAM" id="Phobius"/>
    </source>
</evidence>
<name>A0ABU3Q1I1_9ACTN</name>
<reference evidence="2 3" key="1">
    <citation type="submission" date="2023-08" db="EMBL/GenBank/DDBJ databases">
        <title>Nocardioides seae sp. nov., a bacterium isolated from a soil.</title>
        <authorList>
            <person name="Wang X."/>
        </authorList>
    </citation>
    <scope>NUCLEOTIDE SEQUENCE [LARGE SCALE GENOMIC DNA]</scope>
    <source>
        <strain evidence="2 3">YZH12</strain>
    </source>
</reference>
<dbReference type="RefSeq" id="WP_315735911.1">
    <property type="nucleotide sequence ID" value="NZ_JAVYII010000011.1"/>
</dbReference>
<keyword evidence="1" id="KW-0812">Transmembrane</keyword>
<keyword evidence="3" id="KW-1185">Reference proteome</keyword>
<dbReference type="Proteomes" id="UP001268542">
    <property type="component" value="Unassembled WGS sequence"/>
</dbReference>
<feature type="transmembrane region" description="Helical" evidence="1">
    <location>
        <begin position="40"/>
        <end position="60"/>
    </location>
</feature>
<organism evidence="2 3">
    <name type="scientific">Nocardioides imazamoxiresistens</name>
    <dbReference type="NCBI Taxonomy" id="3231893"/>
    <lineage>
        <taxon>Bacteria</taxon>
        <taxon>Bacillati</taxon>
        <taxon>Actinomycetota</taxon>
        <taxon>Actinomycetes</taxon>
        <taxon>Propionibacteriales</taxon>
        <taxon>Nocardioidaceae</taxon>
        <taxon>Nocardioides</taxon>
    </lineage>
</organism>
<evidence type="ECO:0000313" key="2">
    <source>
        <dbReference type="EMBL" id="MDT9595306.1"/>
    </source>
</evidence>
<gene>
    <name evidence="2" type="ORF">RDV89_19620</name>
</gene>
<keyword evidence="1" id="KW-1133">Transmembrane helix</keyword>
<feature type="transmembrane region" description="Helical" evidence="1">
    <location>
        <begin position="18"/>
        <end position="34"/>
    </location>
</feature>
<sequence length="138" mass="13930">MVAVVAGRVRSILGLERSLLRAVAAVGAGAYVALPLVGDAVAAILDAPLLVVLVLAWWAIGRTAPQRPGARWERAALAAGGLLGVLVLLSVSLGLVASGLGPLVVLPAVSAVGLVFALLGADERSAQRPPQRPAQLPQ</sequence>
<feature type="transmembrane region" description="Helical" evidence="1">
    <location>
        <begin position="72"/>
        <end position="97"/>
    </location>
</feature>